<dbReference type="OrthoDB" id="10660728at2759"/>
<organism evidence="2 3">
    <name type="scientific">Chlamydomonas incerta</name>
    <dbReference type="NCBI Taxonomy" id="51695"/>
    <lineage>
        <taxon>Eukaryota</taxon>
        <taxon>Viridiplantae</taxon>
        <taxon>Chlorophyta</taxon>
        <taxon>core chlorophytes</taxon>
        <taxon>Chlorophyceae</taxon>
        <taxon>CS clade</taxon>
        <taxon>Chlamydomonadales</taxon>
        <taxon>Chlamydomonadaceae</taxon>
        <taxon>Chlamydomonas</taxon>
    </lineage>
</organism>
<keyword evidence="3" id="KW-1185">Reference proteome</keyword>
<name>A0A835VR22_CHLIN</name>
<protein>
    <submittedName>
        <fullName evidence="2">Uncharacterized protein</fullName>
    </submittedName>
</protein>
<feature type="region of interest" description="Disordered" evidence="1">
    <location>
        <begin position="218"/>
        <end position="280"/>
    </location>
</feature>
<dbReference type="Proteomes" id="UP000650467">
    <property type="component" value="Unassembled WGS sequence"/>
</dbReference>
<dbReference type="AlphaFoldDB" id="A0A835VR22"/>
<dbReference type="EMBL" id="JAEHOC010000111">
    <property type="protein sequence ID" value="KAG2422366.1"/>
    <property type="molecule type" value="Genomic_DNA"/>
</dbReference>
<reference evidence="2" key="1">
    <citation type="journal article" date="2020" name="bioRxiv">
        <title>Comparative genomics of Chlamydomonas.</title>
        <authorList>
            <person name="Craig R.J."/>
            <person name="Hasan A.R."/>
            <person name="Ness R.W."/>
            <person name="Keightley P.D."/>
        </authorList>
    </citation>
    <scope>NUCLEOTIDE SEQUENCE</scope>
    <source>
        <strain evidence="2">SAG 7.73</strain>
    </source>
</reference>
<feature type="compositionally biased region" description="Polar residues" evidence="1">
    <location>
        <begin position="228"/>
        <end position="248"/>
    </location>
</feature>
<feature type="compositionally biased region" description="Low complexity" evidence="1">
    <location>
        <begin position="258"/>
        <end position="271"/>
    </location>
</feature>
<gene>
    <name evidence="2" type="ORF">HXX76_016091</name>
</gene>
<sequence>MSSTDPVPGLPGFKFTELEPFERQVKTQLHKFELQQHGGGALKVSTVLSYLDAIIPSDSAWRNWHDDQVATLEADAAKWCKDAHDAKHQGQQSPPACPPLCGKKLFDYYLHLLNQHFKRERSKYYSIKFESASMGGNDPRSYLSELRKCEGHVTDLSKRRVVKKFFEGLPDRLRERVLSTVPTHEDLGDLYGQLPALADTAHALWSLMLDMGYSLAHSDQAKPKQEKPASSSATPQGKGGNHSSNSPYGNPYRIGSQRRTAAATTAAARTTSQGEQGSAIDEEALYQRLRADFESRFAAASTSSGGAGQRKQSHVAARHALPAVPVEWMAERFYSSGRHNAQSPDLCAAAGFPAAQVPASTTCQSRNSIFHCHIVTHSDEGCAKVVKWYCPDDPEVPSPVPLATCPAAYTYSCMPDH</sequence>
<proteinExistence type="predicted"/>
<evidence type="ECO:0000313" key="2">
    <source>
        <dbReference type="EMBL" id="KAG2422366.1"/>
    </source>
</evidence>
<evidence type="ECO:0000313" key="3">
    <source>
        <dbReference type="Proteomes" id="UP000650467"/>
    </source>
</evidence>
<comment type="caution">
    <text evidence="2">The sequence shown here is derived from an EMBL/GenBank/DDBJ whole genome shotgun (WGS) entry which is preliminary data.</text>
</comment>
<accession>A0A835VR22</accession>
<evidence type="ECO:0000256" key="1">
    <source>
        <dbReference type="SAM" id="MobiDB-lite"/>
    </source>
</evidence>